<name>A0ABV8C310_9PSEU</name>
<evidence type="ECO:0000313" key="3">
    <source>
        <dbReference type="Proteomes" id="UP001595690"/>
    </source>
</evidence>
<protein>
    <submittedName>
        <fullName evidence="2">Uncharacterized protein</fullName>
    </submittedName>
</protein>
<keyword evidence="1" id="KW-0472">Membrane</keyword>
<keyword evidence="1" id="KW-0812">Transmembrane</keyword>
<organism evidence="2 3">
    <name type="scientific">Lentzea rhizosphaerae</name>
    <dbReference type="NCBI Taxonomy" id="2041025"/>
    <lineage>
        <taxon>Bacteria</taxon>
        <taxon>Bacillati</taxon>
        <taxon>Actinomycetota</taxon>
        <taxon>Actinomycetes</taxon>
        <taxon>Pseudonocardiales</taxon>
        <taxon>Pseudonocardiaceae</taxon>
        <taxon>Lentzea</taxon>
    </lineage>
</organism>
<feature type="transmembrane region" description="Helical" evidence="1">
    <location>
        <begin position="33"/>
        <end position="54"/>
    </location>
</feature>
<comment type="caution">
    <text evidence="2">The sequence shown here is derived from an EMBL/GenBank/DDBJ whole genome shotgun (WGS) entry which is preliminary data.</text>
</comment>
<proteinExistence type="predicted"/>
<dbReference type="Proteomes" id="UP001595690">
    <property type="component" value="Unassembled WGS sequence"/>
</dbReference>
<evidence type="ECO:0000256" key="1">
    <source>
        <dbReference type="SAM" id="Phobius"/>
    </source>
</evidence>
<keyword evidence="1" id="KW-1133">Transmembrane helix</keyword>
<keyword evidence="3" id="KW-1185">Reference proteome</keyword>
<dbReference type="EMBL" id="JBHRZI010000029">
    <property type="protein sequence ID" value="MFC3896368.1"/>
    <property type="molecule type" value="Genomic_DNA"/>
</dbReference>
<gene>
    <name evidence="2" type="ORF">ACFOWZ_33235</name>
</gene>
<accession>A0ABV8C310</accession>
<evidence type="ECO:0000313" key="2">
    <source>
        <dbReference type="EMBL" id="MFC3896368.1"/>
    </source>
</evidence>
<reference evidence="3" key="1">
    <citation type="journal article" date="2019" name="Int. J. Syst. Evol. Microbiol.">
        <title>The Global Catalogue of Microorganisms (GCM) 10K type strain sequencing project: providing services to taxonomists for standard genome sequencing and annotation.</title>
        <authorList>
            <consortium name="The Broad Institute Genomics Platform"/>
            <consortium name="The Broad Institute Genome Sequencing Center for Infectious Disease"/>
            <person name="Wu L."/>
            <person name="Ma J."/>
        </authorList>
    </citation>
    <scope>NUCLEOTIDE SEQUENCE [LARGE SCALE GENOMIC DNA]</scope>
    <source>
        <strain evidence="3">CGMCC 4.7405</strain>
    </source>
</reference>
<dbReference type="RefSeq" id="WP_382377909.1">
    <property type="nucleotide sequence ID" value="NZ_JBHRZI010000029.1"/>
</dbReference>
<sequence>MITPDIPQLDPLRVQVRKHALLNEISAKPSRRWWRFAVPATALVAAVAVTLLLWTPTNPNASASWTAEPRAPGADTEAALAECREMIEASDRREKPPNFPEAPTEVSVVDQRGIMTLALFTGPQSELLCRHVQGGHASLTGSGRAEGLEELGSRLFLSYGASLHSERDGRNPMRFFSGRVSPKVGKALIQTKDGLKVTATIGKDWLLAWWPSKEDATLITLYDHEGKELGTQPAMIR</sequence>